<dbReference type="AlphaFoldDB" id="A0AA36E4M0"/>
<accession>A0AA36E4M0</accession>
<name>A0AA36E4M0_LACSI</name>
<evidence type="ECO:0000313" key="2">
    <source>
        <dbReference type="Proteomes" id="UP001177003"/>
    </source>
</evidence>
<proteinExistence type="predicted"/>
<keyword evidence="2" id="KW-1185">Reference proteome</keyword>
<reference evidence="1" key="1">
    <citation type="submission" date="2023-04" db="EMBL/GenBank/DDBJ databases">
        <authorList>
            <person name="Vijverberg K."/>
            <person name="Xiong W."/>
            <person name="Schranz E."/>
        </authorList>
    </citation>
    <scope>NUCLEOTIDE SEQUENCE</scope>
</reference>
<dbReference type="EMBL" id="OX465080">
    <property type="protein sequence ID" value="CAI9281907.1"/>
    <property type="molecule type" value="Genomic_DNA"/>
</dbReference>
<protein>
    <recommendedName>
        <fullName evidence="3">DUF4283 domain-containing protein</fullName>
    </recommendedName>
</protein>
<evidence type="ECO:0008006" key="3">
    <source>
        <dbReference type="Google" id="ProtNLM"/>
    </source>
</evidence>
<gene>
    <name evidence="1" type="ORF">LSALG_LOCUS21577</name>
</gene>
<dbReference type="Proteomes" id="UP001177003">
    <property type="component" value="Chromosome 4"/>
</dbReference>
<sequence length="123" mass="14494">MNNWIVEKRPWDRKFFPLDHLILVDVEGLPLCAWSKEAFRKIFVKWGSIVHLEDELGEDVYKNQICILSTFQEIISEVFKISIDGQVFLVRIKEAFGWTPSFAWDNNKFGSERISDHGNFQED</sequence>
<organism evidence="1 2">
    <name type="scientific">Lactuca saligna</name>
    <name type="common">Willowleaf lettuce</name>
    <dbReference type="NCBI Taxonomy" id="75948"/>
    <lineage>
        <taxon>Eukaryota</taxon>
        <taxon>Viridiplantae</taxon>
        <taxon>Streptophyta</taxon>
        <taxon>Embryophyta</taxon>
        <taxon>Tracheophyta</taxon>
        <taxon>Spermatophyta</taxon>
        <taxon>Magnoliopsida</taxon>
        <taxon>eudicotyledons</taxon>
        <taxon>Gunneridae</taxon>
        <taxon>Pentapetalae</taxon>
        <taxon>asterids</taxon>
        <taxon>campanulids</taxon>
        <taxon>Asterales</taxon>
        <taxon>Asteraceae</taxon>
        <taxon>Cichorioideae</taxon>
        <taxon>Cichorieae</taxon>
        <taxon>Lactucinae</taxon>
        <taxon>Lactuca</taxon>
    </lineage>
</organism>
<evidence type="ECO:0000313" key="1">
    <source>
        <dbReference type="EMBL" id="CAI9281907.1"/>
    </source>
</evidence>